<comment type="catalytic activity">
    <reaction evidence="4">
        <text>ATP + H2O = ADP + phosphate + H(+)</text>
        <dbReference type="Rhea" id="RHEA:13065"/>
        <dbReference type="ChEBI" id="CHEBI:15377"/>
        <dbReference type="ChEBI" id="CHEBI:15378"/>
        <dbReference type="ChEBI" id="CHEBI:30616"/>
        <dbReference type="ChEBI" id="CHEBI:43474"/>
        <dbReference type="ChEBI" id="CHEBI:456216"/>
        <dbReference type="EC" id="3.6.4.13"/>
    </reaction>
</comment>
<feature type="compositionally biased region" description="Pro residues" evidence="5">
    <location>
        <begin position="1070"/>
        <end position="1083"/>
    </location>
</feature>
<comment type="domain">
    <text evidence="4">The Q motif is unique to and characteristic of the DEAD box family of RNA helicases and controls ATP binding and hydrolysis.</text>
</comment>
<dbReference type="SUPFAM" id="SSF52540">
    <property type="entry name" value="P-loop containing nucleoside triphosphate hydrolases"/>
    <property type="match status" value="1"/>
</dbReference>
<evidence type="ECO:0000256" key="3">
    <source>
        <dbReference type="ARBA" id="ARBA00022840"/>
    </source>
</evidence>
<feature type="region of interest" description="Disordered" evidence="5">
    <location>
        <begin position="646"/>
        <end position="665"/>
    </location>
</feature>
<dbReference type="OrthoDB" id="550663at2759"/>
<name>A0A835TJE2_CHLIN</name>
<evidence type="ECO:0000256" key="5">
    <source>
        <dbReference type="SAM" id="MobiDB-lite"/>
    </source>
</evidence>
<keyword evidence="1 4" id="KW-0547">Nucleotide-binding</keyword>
<comment type="function">
    <text evidence="4">RNA helicase.</text>
</comment>
<keyword evidence="3 4" id="KW-0067">ATP-binding</keyword>
<keyword evidence="4" id="KW-0694">RNA-binding</keyword>
<keyword evidence="4" id="KW-0347">Helicase</keyword>
<sequence>MNHRLQTLKVMFEKSISDEAIAQTARNALRVTSAGAGAGGVDLGRVEELFAALQSEVATQKAEVMGAVKQQEDSINVLKGSVNELKGSVNVLEGSVNELKGSVQRIEARQKEMEAGIMNANVRMRNSNAGRTEPLEPLVREKPGAAVGSRPPDGMFPSSRDEVLELTQPELSRLADFYGVDFGGSVRCFSNFIGVWSLGEPWPSQQPLPPTPLSPATARALARTFRAGDLAYASAGPLRLWCEGPAAASATASGASAGSSASGAASGAGFGAAGDAAGAPAPAPGPRPGRAPVAAPPDVLLLAPVGTPRDLCILVAAIERLLERPPPRGCVGCLVLAPSRERAAALHEAAFALLGERGGGAAVGDSMHVQVVHGGAPFRDDVAALRANPPQLLVATPGRLGQLLRGGSDGGGGGGGAGGGPGGGRRGGREGGEVKLGHLFGDVRLLLLDSADQLAASPELRAATEALLRRLPGTRLATPAADAAAAAAAAGRGRARATAAERGRDGGGGGAGGAGGAGGPVLVLAAAADLAGEGGAPRLPAIAAAAAAAAAHPAHPAVAAGAAVDSLNPALQALARVALRPGYAVMPMRPAGAAHASTATTVASANDRSPAVGLQAPAGQDTLAGAVTAALSLALAAGRSSRRNTAAAAAAAEPPTAVPSAAAPPPPPPLPLHVLPVSYGDHLSYLYVVLRQHMISEARHKMVVQLPTAALASLYARIFAALGFPAAEAHGRTPPAAREAAVRAFASAPRGLLFTTPGAGPGMLGAGGGGSAPSLTVWVGPPPPTLLTQQLAALQQSSAAAAASAVDLMLLPPQALQQQLQPGQQPQQQPQPAAVPAAAAAAAPPPLPPRCLMLLTGLEQYTHAAQNGRGRGGGSGGSGGPAAATEAVLAATEAALAAVGLGRMLVLQPGSWTGALEAVQRRVGQAMPKVSMPLKQRALEGLLGHLWATSTASAAAAAGHAAGRGSSGSSSSTARSRVTPDMPVAAAPPPPPRAQELQLQPPARPSAAPEGRRPGPGPVVAPGTLSPGQLGMAARAFAAVMGMPQPPQLSRSAAAAMGLSHIPGVSLRAPTPPTLPKPPGRPPRPQRDSKRQAKLRRERRIKLRARLRAAGAAAGRAKAAGGGGGAGTQAGAE</sequence>
<feature type="compositionally biased region" description="Gly residues" evidence="5">
    <location>
        <begin position="407"/>
        <end position="425"/>
    </location>
</feature>
<accession>A0A835TJE2</accession>
<feature type="domain" description="DEAD/DEAH-box helicase" evidence="6">
    <location>
        <begin position="298"/>
        <end position="472"/>
    </location>
</feature>
<proteinExistence type="inferred from homology"/>
<feature type="compositionally biased region" description="Gly residues" evidence="5">
    <location>
        <begin position="1120"/>
        <end position="1133"/>
    </location>
</feature>
<dbReference type="Gene3D" id="3.40.50.300">
    <property type="entry name" value="P-loop containing nucleotide triphosphate hydrolases"/>
    <property type="match status" value="1"/>
</dbReference>
<organism evidence="7 8">
    <name type="scientific">Chlamydomonas incerta</name>
    <dbReference type="NCBI Taxonomy" id="51695"/>
    <lineage>
        <taxon>Eukaryota</taxon>
        <taxon>Viridiplantae</taxon>
        <taxon>Chlorophyta</taxon>
        <taxon>core chlorophytes</taxon>
        <taxon>Chlorophyceae</taxon>
        <taxon>CS clade</taxon>
        <taxon>Chlamydomonadales</taxon>
        <taxon>Chlamydomonadaceae</taxon>
        <taxon>Chlamydomonas</taxon>
    </lineage>
</organism>
<dbReference type="InterPro" id="IPR027417">
    <property type="entry name" value="P-loop_NTPase"/>
</dbReference>
<dbReference type="Pfam" id="PF00270">
    <property type="entry name" value="DEAD"/>
    <property type="match status" value="1"/>
</dbReference>
<evidence type="ECO:0000256" key="4">
    <source>
        <dbReference type="RuleBase" id="RU365068"/>
    </source>
</evidence>
<feature type="region of interest" description="Disordered" evidence="5">
    <location>
        <begin position="404"/>
        <end position="433"/>
    </location>
</feature>
<feature type="region of interest" description="Disordered" evidence="5">
    <location>
        <begin position="1063"/>
        <end position="1133"/>
    </location>
</feature>
<feature type="compositionally biased region" description="Low complexity" evidence="5">
    <location>
        <begin position="994"/>
        <end position="1009"/>
    </location>
</feature>
<dbReference type="EC" id="3.6.4.13" evidence="4"/>
<keyword evidence="2 4" id="KW-0378">Hydrolase</keyword>
<dbReference type="GO" id="GO:0003724">
    <property type="term" value="F:RNA helicase activity"/>
    <property type="evidence" value="ECO:0007669"/>
    <property type="project" value="UniProtKB-EC"/>
</dbReference>
<keyword evidence="8" id="KW-1185">Reference proteome</keyword>
<protein>
    <recommendedName>
        <fullName evidence="4">ATP-dependent RNA helicase</fullName>
        <ecNumber evidence="4">3.6.4.13</ecNumber>
    </recommendedName>
</protein>
<evidence type="ECO:0000256" key="1">
    <source>
        <dbReference type="ARBA" id="ARBA00022741"/>
    </source>
</evidence>
<dbReference type="InterPro" id="IPR011545">
    <property type="entry name" value="DEAD/DEAH_box_helicase_dom"/>
</dbReference>
<dbReference type="AlphaFoldDB" id="A0A835TJE2"/>
<dbReference type="GO" id="GO:0005524">
    <property type="term" value="F:ATP binding"/>
    <property type="evidence" value="ECO:0007669"/>
    <property type="project" value="UniProtKB-UniRule"/>
</dbReference>
<feature type="region of interest" description="Disordered" evidence="5">
    <location>
        <begin position="959"/>
        <end position="1027"/>
    </location>
</feature>
<evidence type="ECO:0000256" key="2">
    <source>
        <dbReference type="ARBA" id="ARBA00022801"/>
    </source>
</evidence>
<dbReference type="EMBL" id="JAEHOC010000005">
    <property type="protein sequence ID" value="KAG2441559.1"/>
    <property type="molecule type" value="Genomic_DNA"/>
</dbReference>
<dbReference type="GO" id="GO:0003723">
    <property type="term" value="F:RNA binding"/>
    <property type="evidence" value="ECO:0007669"/>
    <property type="project" value="UniProtKB-UniRule"/>
</dbReference>
<gene>
    <name evidence="7" type="ORF">HXX76_003180</name>
</gene>
<comment type="similarity">
    <text evidence="4">Belongs to the DEAD box helicase family.</text>
</comment>
<feature type="region of interest" description="Disordered" evidence="5">
    <location>
        <begin position="817"/>
        <end position="842"/>
    </location>
</feature>
<feature type="compositionally biased region" description="Low complexity" evidence="5">
    <location>
        <begin position="1108"/>
        <end position="1119"/>
    </location>
</feature>
<feature type="compositionally biased region" description="Low complexity" evidence="5">
    <location>
        <begin position="646"/>
        <end position="661"/>
    </location>
</feature>
<comment type="caution">
    <text evidence="7">The sequence shown here is derived from an EMBL/GenBank/DDBJ whole genome shotgun (WGS) entry which is preliminary data.</text>
</comment>
<dbReference type="PANTHER" id="PTHR24031">
    <property type="entry name" value="RNA HELICASE"/>
    <property type="match status" value="1"/>
</dbReference>
<dbReference type="Proteomes" id="UP000650467">
    <property type="component" value="Unassembled WGS sequence"/>
</dbReference>
<evidence type="ECO:0000313" key="7">
    <source>
        <dbReference type="EMBL" id="KAG2441559.1"/>
    </source>
</evidence>
<evidence type="ECO:0000259" key="6">
    <source>
        <dbReference type="Pfam" id="PF00270"/>
    </source>
</evidence>
<dbReference type="GO" id="GO:0016787">
    <property type="term" value="F:hydrolase activity"/>
    <property type="evidence" value="ECO:0007669"/>
    <property type="project" value="UniProtKB-KW"/>
</dbReference>
<feature type="compositionally biased region" description="Basic residues" evidence="5">
    <location>
        <begin position="1092"/>
        <end position="1107"/>
    </location>
</feature>
<feature type="compositionally biased region" description="Low complexity" evidence="5">
    <location>
        <begin position="959"/>
        <end position="977"/>
    </location>
</feature>
<evidence type="ECO:0000313" key="8">
    <source>
        <dbReference type="Proteomes" id="UP000650467"/>
    </source>
</evidence>
<reference evidence="7" key="1">
    <citation type="journal article" date="2020" name="bioRxiv">
        <title>Comparative genomics of Chlamydomonas.</title>
        <authorList>
            <person name="Craig R.J."/>
            <person name="Hasan A.R."/>
            <person name="Ness R.W."/>
            <person name="Keightley P.D."/>
        </authorList>
    </citation>
    <scope>NUCLEOTIDE SEQUENCE</scope>
    <source>
        <strain evidence="7">SAG 7.73</strain>
    </source>
</reference>